<keyword evidence="9" id="KW-1185">Reference proteome</keyword>
<comment type="similarity">
    <text evidence="2">Belongs to the FliR/MopE/SpaR family.</text>
</comment>
<dbReference type="Proteomes" id="UP000184268">
    <property type="component" value="Unassembled WGS sequence"/>
</dbReference>
<feature type="transmembrane region" description="Helical" evidence="7">
    <location>
        <begin position="44"/>
        <end position="62"/>
    </location>
</feature>
<name>A0A1M5TG25_9GAMM</name>
<evidence type="ECO:0000256" key="1">
    <source>
        <dbReference type="ARBA" id="ARBA00004651"/>
    </source>
</evidence>
<feature type="transmembrane region" description="Helical" evidence="7">
    <location>
        <begin position="191"/>
        <end position="212"/>
    </location>
</feature>
<dbReference type="AlphaFoldDB" id="A0A1M5TG25"/>
<evidence type="ECO:0000256" key="5">
    <source>
        <dbReference type="ARBA" id="ARBA00022989"/>
    </source>
</evidence>
<evidence type="ECO:0000256" key="7">
    <source>
        <dbReference type="SAM" id="Phobius"/>
    </source>
</evidence>
<evidence type="ECO:0000313" key="8">
    <source>
        <dbReference type="EMBL" id="SHH49702.1"/>
    </source>
</evidence>
<proteinExistence type="inferred from homology"/>
<dbReference type="Pfam" id="PF01311">
    <property type="entry name" value="Bac_export_1"/>
    <property type="match status" value="1"/>
</dbReference>
<sequence>MEPLLGLLLALVTDEQLAAFSFAVIRIGSFLLTAPLLSMSVVSPLTRGVASLAFALVVHPTLSVPAELGMVNGVASLMVVAAVHEVITGLLMGFVFYVTMEILRIAGLMMSYATQLGMSQMVDPATQSQSAVLDNFLYYVGRLYFLAAFGVSFMLGAVFKSFETIPIGHAIFADLSPLTVALWTNSMWAHAMMMAIPSFGVALTLQGAMAVITRSAPTLNIFSIGFPIVIAVGIYMFGQFAPVILRNFEAAVPSMLGILAGVL</sequence>
<accession>A0A1M5TG25</accession>
<keyword evidence="8" id="KW-0969">Cilium</keyword>
<dbReference type="EMBL" id="FQXG01000003">
    <property type="protein sequence ID" value="SHH49702.1"/>
    <property type="molecule type" value="Genomic_DNA"/>
</dbReference>
<gene>
    <name evidence="8" type="ORF">SAMN02745129_2132</name>
</gene>
<dbReference type="PRINTS" id="PR00953">
    <property type="entry name" value="TYPE3IMRPROT"/>
</dbReference>
<comment type="subcellular location">
    <subcellularLocation>
        <location evidence="1">Cell membrane</location>
        <topology evidence="1">Multi-pass membrane protein</topology>
    </subcellularLocation>
</comment>
<feature type="transmembrane region" description="Helical" evidence="7">
    <location>
        <begin position="136"/>
        <end position="159"/>
    </location>
</feature>
<keyword evidence="4 7" id="KW-0812">Transmembrane</keyword>
<dbReference type="STRING" id="299255.SAMN02745129_2132"/>
<dbReference type="PANTHER" id="PTHR30065">
    <property type="entry name" value="FLAGELLAR BIOSYNTHETIC PROTEIN FLIR"/>
    <property type="match status" value="1"/>
</dbReference>
<feature type="transmembrane region" description="Helical" evidence="7">
    <location>
        <begin position="218"/>
        <end position="238"/>
    </location>
</feature>
<keyword evidence="6 7" id="KW-0472">Membrane</keyword>
<dbReference type="GO" id="GO:0006605">
    <property type="term" value="P:protein targeting"/>
    <property type="evidence" value="ECO:0007669"/>
    <property type="project" value="InterPro"/>
</dbReference>
<feature type="transmembrane region" description="Helical" evidence="7">
    <location>
        <begin position="17"/>
        <end position="37"/>
    </location>
</feature>
<dbReference type="InterPro" id="IPR002010">
    <property type="entry name" value="T3SS_IM_R"/>
</dbReference>
<evidence type="ECO:0000256" key="4">
    <source>
        <dbReference type="ARBA" id="ARBA00022692"/>
    </source>
</evidence>
<dbReference type="PANTHER" id="PTHR30065:SF1">
    <property type="entry name" value="SURFACE PRESENTATION OF ANTIGENS PROTEIN SPAR"/>
    <property type="match status" value="1"/>
</dbReference>
<dbReference type="GO" id="GO:0005886">
    <property type="term" value="C:plasma membrane"/>
    <property type="evidence" value="ECO:0007669"/>
    <property type="project" value="UniProtKB-SubCell"/>
</dbReference>
<dbReference type="OrthoDB" id="9797790at2"/>
<feature type="transmembrane region" description="Helical" evidence="7">
    <location>
        <begin position="74"/>
        <end position="100"/>
    </location>
</feature>
<keyword evidence="5 7" id="KW-1133">Transmembrane helix</keyword>
<keyword evidence="8" id="KW-0966">Cell projection</keyword>
<keyword evidence="8" id="KW-0282">Flagellum</keyword>
<evidence type="ECO:0000256" key="2">
    <source>
        <dbReference type="ARBA" id="ARBA00009772"/>
    </source>
</evidence>
<evidence type="ECO:0000256" key="6">
    <source>
        <dbReference type="ARBA" id="ARBA00023136"/>
    </source>
</evidence>
<dbReference type="RefSeq" id="WP_067663245.1">
    <property type="nucleotide sequence ID" value="NZ_FQXG01000003.1"/>
</dbReference>
<protein>
    <submittedName>
        <fullName evidence="8">Flagellar biosynthetic protein FliR</fullName>
    </submittedName>
</protein>
<reference evidence="8 9" key="1">
    <citation type="submission" date="2016-11" db="EMBL/GenBank/DDBJ databases">
        <authorList>
            <person name="Jaros S."/>
            <person name="Januszkiewicz K."/>
            <person name="Wedrychowicz H."/>
        </authorList>
    </citation>
    <scope>NUCLEOTIDE SEQUENCE [LARGE SCALE GENOMIC DNA]</scope>
    <source>
        <strain evidence="8 9">DSM 16917</strain>
    </source>
</reference>
<keyword evidence="3" id="KW-1003">Cell membrane</keyword>
<evidence type="ECO:0000256" key="3">
    <source>
        <dbReference type="ARBA" id="ARBA00022475"/>
    </source>
</evidence>
<evidence type="ECO:0000313" key="9">
    <source>
        <dbReference type="Proteomes" id="UP000184268"/>
    </source>
</evidence>
<organism evidence="8 9">
    <name type="scientific">Ferrimonas marina</name>
    <dbReference type="NCBI Taxonomy" id="299255"/>
    <lineage>
        <taxon>Bacteria</taxon>
        <taxon>Pseudomonadati</taxon>
        <taxon>Pseudomonadota</taxon>
        <taxon>Gammaproteobacteria</taxon>
        <taxon>Alteromonadales</taxon>
        <taxon>Ferrimonadaceae</taxon>
        <taxon>Ferrimonas</taxon>
    </lineage>
</organism>